<keyword evidence="3" id="KW-1185">Reference proteome</keyword>
<evidence type="ECO:0000259" key="1">
    <source>
        <dbReference type="Pfam" id="PF18701"/>
    </source>
</evidence>
<feature type="non-terminal residue" evidence="2">
    <location>
        <position position="1"/>
    </location>
</feature>
<protein>
    <recommendedName>
        <fullName evidence="1">DUF5641 domain-containing protein</fullName>
    </recommendedName>
</protein>
<name>A0A5N3ZY59_PHOPY</name>
<dbReference type="InParanoid" id="A0A5N3ZY59"/>
<sequence>IRLNVTEDFNIIERYSSLTKLKRVTAYCLRFCHNCRCQRVEKRYGLLNLDEIEEAFTKLLKICQDQHFKDETDRLKKNQSISKGSRLLSLTPFIGNDGLLRVGGRLTHADVPFNQRHPIILPSSHTLTTMIINYEHLKYLHGGIQSTLANLQQQTKWNTNHSQTALKPGALVTLKDDNLPPLQWKLGRIVQLHPGEDNVCRVASIQTGRSIQKVAVRKICVLPVPIDRTDTNKSD</sequence>
<dbReference type="InterPro" id="IPR040676">
    <property type="entry name" value="DUF5641"/>
</dbReference>
<gene>
    <name evidence="2" type="ORF">PPYR_15709</name>
</gene>
<evidence type="ECO:0000313" key="2">
    <source>
        <dbReference type="EMBL" id="KAB0790000.1"/>
    </source>
</evidence>
<evidence type="ECO:0000313" key="3">
    <source>
        <dbReference type="Proteomes" id="UP000327044"/>
    </source>
</evidence>
<reference evidence="2 3" key="1">
    <citation type="journal article" date="2018" name="Elife">
        <title>Firefly genomes illuminate parallel origins of bioluminescence in beetles.</title>
        <authorList>
            <person name="Fallon T.R."/>
            <person name="Lower S.E."/>
            <person name="Chang C.H."/>
            <person name="Bessho-Uehara M."/>
            <person name="Martin G.J."/>
            <person name="Bewick A.J."/>
            <person name="Behringer M."/>
            <person name="Debat H.J."/>
            <person name="Wong I."/>
            <person name="Day J.C."/>
            <person name="Suvorov A."/>
            <person name="Silva C.J."/>
            <person name="Stanger-Hall K.F."/>
            <person name="Hall D.W."/>
            <person name="Schmitz R.J."/>
            <person name="Nelson D.R."/>
            <person name="Lewis S.M."/>
            <person name="Shigenobu S."/>
            <person name="Bybee S.M."/>
            <person name="Larracuente A.M."/>
            <person name="Oba Y."/>
            <person name="Weng J.K."/>
        </authorList>
    </citation>
    <scope>NUCLEOTIDE SEQUENCE [LARGE SCALE GENOMIC DNA]</scope>
    <source>
        <strain evidence="2">1611_PpyrPB1</strain>
        <tissue evidence="2">Whole body</tissue>
    </source>
</reference>
<dbReference type="AlphaFoldDB" id="A0A5N3ZY59"/>
<accession>A0A5N3ZY59</accession>
<dbReference type="PANTHER" id="PTHR47331">
    <property type="entry name" value="PHD-TYPE DOMAIN-CONTAINING PROTEIN"/>
    <property type="match status" value="1"/>
</dbReference>
<proteinExistence type="predicted"/>
<organism evidence="2 3">
    <name type="scientific">Photinus pyralis</name>
    <name type="common">Common eastern firefly</name>
    <name type="synonym">Lampyris pyralis</name>
    <dbReference type="NCBI Taxonomy" id="7054"/>
    <lineage>
        <taxon>Eukaryota</taxon>
        <taxon>Metazoa</taxon>
        <taxon>Ecdysozoa</taxon>
        <taxon>Arthropoda</taxon>
        <taxon>Hexapoda</taxon>
        <taxon>Insecta</taxon>
        <taxon>Pterygota</taxon>
        <taxon>Neoptera</taxon>
        <taxon>Endopterygota</taxon>
        <taxon>Coleoptera</taxon>
        <taxon>Polyphaga</taxon>
        <taxon>Elateriformia</taxon>
        <taxon>Elateroidea</taxon>
        <taxon>Lampyridae</taxon>
        <taxon>Lampyrinae</taxon>
        <taxon>Photinus</taxon>
    </lineage>
</organism>
<dbReference type="Proteomes" id="UP000327044">
    <property type="component" value="Unassembled WGS sequence"/>
</dbReference>
<comment type="caution">
    <text evidence="2">The sequence shown here is derived from an EMBL/GenBank/DDBJ whole genome shotgun (WGS) entry which is preliminary data.</text>
</comment>
<feature type="domain" description="DUF5641" evidence="1">
    <location>
        <begin position="147"/>
        <end position="222"/>
    </location>
</feature>
<dbReference type="EMBL" id="VVIM01002095">
    <property type="protein sequence ID" value="KAB0790000.1"/>
    <property type="molecule type" value="Genomic_DNA"/>
</dbReference>
<dbReference type="PANTHER" id="PTHR47331:SF2">
    <property type="match status" value="1"/>
</dbReference>
<dbReference type="Pfam" id="PF18701">
    <property type="entry name" value="DUF5641"/>
    <property type="match status" value="1"/>
</dbReference>